<dbReference type="STRING" id="6573.A0A210R440"/>
<evidence type="ECO:0000259" key="4">
    <source>
        <dbReference type="PROSITE" id="PS50222"/>
    </source>
</evidence>
<evidence type="ECO:0000313" key="6">
    <source>
        <dbReference type="Proteomes" id="UP000242188"/>
    </source>
</evidence>
<dbReference type="PROSITE" id="PS50222">
    <property type="entry name" value="EF_HAND_2"/>
    <property type="match status" value="3"/>
</dbReference>
<keyword evidence="3" id="KW-0514">Muscle protein</keyword>
<accession>A0A210R440</accession>
<dbReference type="FunFam" id="1.10.238.10:FF:000001">
    <property type="entry name" value="Calmodulin 1"/>
    <property type="match status" value="1"/>
</dbReference>
<keyword evidence="5" id="KW-0282">Flagellum</keyword>
<dbReference type="GO" id="GO:0016460">
    <property type="term" value="C:myosin II complex"/>
    <property type="evidence" value="ECO:0007669"/>
    <property type="project" value="TreeGrafter"/>
</dbReference>
<dbReference type="PANTHER" id="PTHR23048:SF0">
    <property type="entry name" value="CALMODULIN LIKE 3"/>
    <property type="match status" value="1"/>
</dbReference>
<dbReference type="InterPro" id="IPR011992">
    <property type="entry name" value="EF-hand-dom_pair"/>
</dbReference>
<dbReference type="AlphaFoldDB" id="A0A210R440"/>
<dbReference type="InterPro" id="IPR050230">
    <property type="entry name" value="CALM/Myosin/TropC-like"/>
</dbReference>
<dbReference type="PANTHER" id="PTHR23048">
    <property type="entry name" value="MYOSIN LIGHT CHAIN 1, 3"/>
    <property type="match status" value="1"/>
</dbReference>
<feature type="domain" description="EF-hand" evidence="4">
    <location>
        <begin position="12"/>
        <end position="47"/>
    </location>
</feature>
<evidence type="ECO:0000256" key="2">
    <source>
        <dbReference type="ARBA" id="ARBA00022837"/>
    </source>
</evidence>
<comment type="caution">
    <text evidence="5">The sequence shown here is derived from an EMBL/GenBank/DDBJ whole genome shotgun (WGS) entry which is preliminary data.</text>
</comment>
<dbReference type="GO" id="GO:0005509">
    <property type="term" value="F:calcium ion binding"/>
    <property type="evidence" value="ECO:0007669"/>
    <property type="project" value="InterPro"/>
</dbReference>
<evidence type="ECO:0000313" key="5">
    <source>
        <dbReference type="EMBL" id="OWF55664.1"/>
    </source>
</evidence>
<feature type="domain" description="EF-hand" evidence="4">
    <location>
        <begin position="50"/>
        <end position="85"/>
    </location>
</feature>
<sequence>MVKAASLLGLNPTAEDADVMIKMADSDGDGYINRTEYTSMMSQSYSSIDQEKQALQKAFEKLDKDGDGFLSTDELRAALQYNSDITDDEIDIFFMDADKDGDGKIDYTEFIDSTLCVSLV</sequence>
<dbReference type="CDD" id="cd00051">
    <property type="entry name" value="EFh"/>
    <property type="match status" value="1"/>
</dbReference>
<dbReference type="SUPFAM" id="SSF47473">
    <property type="entry name" value="EF-hand"/>
    <property type="match status" value="1"/>
</dbReference>
<evidence type="ECO:0000256" key="1">
    <source>
        <dbReference type="ARBA" id="ARBA00022737"/>
    </source>
</evidence>
<reference evidence="5 6" key="1">
    <citation type="journal article" date="2017" name="Nat. Ecol. Evol.">
        <title>Scallop genome provides insights into evolution of bilaterian karyotype and development.</title>
        <authorList>
            <person name="Wang S."/>
            <person name="Zhang J."/>
            <person name="Jiao W."/>
            <person name="Li J."/>
            <person name="Xun X."/>
            <person name="Sun Y."/>
            <person name="Guo X."/>
            <person name="Huan P."/>
            <person name="Dong B."/>
            <person name="Zhang L."/>
            <person name="Hu X."/>
            <person name="Sun X."/>
            <person name="Wang J."/>
            <person name="Zhao C."/>
            <person name="Wang Y."/>
            <person name="Wang D."/>
            <person name="Huang X."/>
            <person name="Wang R."/>
            <person name="Lv J."/>
            <person name="Li Y."/>
            <person name="Zhang Z."/>
            <person name="Liu B."/>
            <person name="Lu W."/>
            <person name="Hui Y."/>
            <person name="Liang J."/>
            <person name="Zhou Z."/>
            <person name="Hou R."/>
            <person name="Li X."/>
            <person name="Liu Y."/>
            <person name="Li H."/>
            <person name="Ning X."/>
            <person name="Lin Y."/>
            <person name="Zhao L."/>
            <person name="Xing Q."/>
            <person name="Dou J."/>
            <person name="Li Y."/>
            <person name="Mao J."/>
            <person name="Guo H."/>
            <person name="Dou H."/>
            <person name="Li T."/>
            <person name="Mu C."/>
            <person name="Jiang W."/>
            <person name="Fu Q."/>
            <person name="Fu X."/>
            <person name="Miao Y."/>
            <person name="Liu J."/>
            <person name="Yu Q."/>
            <person name="Li R."/>
            <person name="Liao H."/>
            <person name="Li X."/>
            <person name="Kong Y."/>
            <person name="Jiang Z."/>
            <person name="Chourrout D."/>
            <person name="Li R."/>
            <person name="Bao Z."/>
        </authorList>
    </citation>
    <scope>NUCLEOTIDE SEQUENCE [LARGE SCALE GENOMIC DNA]</scope>
    <source>
        <strain evidence="5 6">PY_sf001</strain>
    </source>
</reference>
<keyword evidence="2" id="KW-0106">Calcium</keyword>
<dbReference type="EMBL" id="NEDP02000534">
    <property type="protein sequence ID" value="OWF55664.1"/>
    <property type="molecule type" value="Genomic_DNA"/>
</dbReference>
<feature type="domain" description="EF-hand" evidence="4">
    <location>
        <begin position="87"/>
        <end position="120"/>
    </location>
</feature>
<keyword evidence="1" id="KW-0677">Repeat</keyword>
<dbReference type="PROSITE" id="PS00018">
    <property type="entry name" value="EF_HAND_1"/>
    <property type="match status" value="3"/>
</dbReference>
<name>A0A210R440_MIZYE</name>
<dbReference type="Pfam" id="PF13833">
    <property type="entry name" value="EF-hand_8"/>
    <property type="match status" value="1"/>
</dbReference>
<keyword evidence="6" id="KW-1185">Reference proteome</keyword>
<dbReference type="Pfam" id="PF13499">
    <property type="entry name" value="EF-hand_7"/>
    <property type="match status" value="1"/>
</dbReference>
<keyword evidence="5" id="KW-0966">Cell projection</keyword>
<keyword evidence="5" id="KW-0969">Cilium</keyword>
<dbReference type="InterPro" id="IPR018247">
    <property type="entry name" value="EF_Hand_1_Ca_BS"/>
</dbReference>
<protein>
    <submittedName>
        <fullName evidence="5">Calmodulin, flagellar</fullName>
    </submittedName>
</protein>
<organism evidence="5 6">
    <name type="scientific">Mizuhopecten yessoensis</name>
    <name type="common">Japanese scallop</name>
    <name type="synonym">Patinopecten yessoensis</name>
    <dbReference type="NCBI Taxonomy" id="6573"/>
    <lineage>
        <taxon>Eukaryota</taxon>
        <taxon>Metazoa</taxon>
        <taxon>Spiralia</taxon>
        <taxon>Lophotrochozoa</taxon>
        <taxon>Mollusca</taxon>
        <taxon>Bivalvia</taxon>
        <taxon>Autobranchia</taxon>
        <taxon>Pteriomorphia</taxon>
        <taxon>Pectinida</taxon>
        <taxon>Pectinoidea</taxon>
        <taxon>Pectinidae</taxon>
        <taxon>Mizuhopecten</taxon>
    </lineage>
</organism>
<dbReference type="Proteomes" id="UP000242188">
    <property type="component" value="Unassembled WGS sequence"/>
</dbReference>
<gene>
    <name evidence="5" type="ORF">KP79_PYT16199</name>
</gene>
<proteinExistence type="predicted"/>
<dbReference type="SMART" id="SM00054">
    <property type="entry name" value="EFh"/>
    <property type="match status" value="3"/>
</dbReference>
<dbReference type="InterPro" id="IPR002048">
    <property type="entry name" value="EF_hand_dom"/>
</dbReference>
<evidence type="ECO:0000256" key="3">
    <source>
        <dbReference type="ARBA" id="ARBA00023179"/>
    </source>
</evidence>
<dbReference type="Gene3D" id="1.10.238.10">
    <property type="entry name" value="EF-hand"/>
    <property type="match status" value="2"/>
</dbReference>
<dbReference type="OrthoDB" id="6071379at2759"/>